<keyword evidence="4 12" id="KW-0808">Transferase</keyword>
<dbReference type="PRINTS" id="PR00990">
    <property type="entry name" value="RIBOKINASE"/>
</dbReference>
<comment type="pathway">
    <text evidence="12">Carbohydrate metabolism; D-ribose degradation; D-ribose 5-phosphate from beta-D-ribopyranose: step 2/2.</text>
</comment>
<dbReference type="GO" id="GO:0019303">
    <property type="term" value="P:D-ribose catabolic process"/>
    <property type="evidence" value="ECO:0007669"/>
    <property type="project" value="UniProtKB-UniRule"/>
</dbReference>
<evidence type="ECO:0000256" key="12">
    <source>
        <dbReference type="HAMAP-Rule" id="MF_01987"/>
    </source>
</evidence>
<dbReference type="OrthoDB" id="9775849at2"/>
<comment type="subcellular location">
    <subcellularLocation>
        <location evidence="12">Cytoplasm</location>
    </subcellularLocation>
</comment>
<dbReference type="GO" id="GO:0005829">
    <property type="term" value="C:cytosol"/>
    <property type="evidence" value="ECO:0007669"/>
    <property type="project" value="TreeGrafter"/>
</dbReference>
<gene>
    <name evidence="12 14" type="primary">rbsK</name>
    <name evidence="14" type="ORF">NCTC12742_01767</name>
</gene>
<feature type="binding site" evidence="12">
    <location>
        <begin position="215"/>
        <end position="220"/>
    </location>
    <ligand>
        <name>ATP</name>
        <dbReference type="ChEBI" id="CHEBI:30616"/>
    </ligand>
</feature>
<reference evidence="14 15" key="1">
    <citation type="submission" date="2018-12" db="EMBL/GenBank/DDBJ databases">
        <authorList>
            <consortium name="Pathogen Informatics"/>
        </authorList>
    </citation>
    <scope>NUCLEOTIDE SEQUENCE [LARGE SCALE GENOMIC DNA]</scope>
    <source>
        <strain evidence="14 15">NCTC12742</strain>
    </source>
</reference>
<keyword evidence="10 12" id="KW-0630">Potassium</keyword>
<dbReference type="InterPro" id="IPR011611">
    <property type="entry name" value="PfkB_dom"/>
</dbReference>
<dbReference type="InterPro" id="IPR002173">
    <property type="entry name" value="Carboh/pur_kinase_PfkB_CS"/>
</dbReference>
<comment type="cofactor">
    <cofactor evidence="12">
        <name>Mg(2+)</name>
        <dbReference type="ChEBI" id="CHEBI:18420"/>
    </cofactor>
    <text evidence="12">Requires a divalent cation, most likely magnesium in vivo, as an electrophilic catalyst to aid phosphoryl group transfer. It is the chelate of the metal and the nucleotide that is the actual substrate.</text>
</comment>
<keyword evidence="8 12" id="KW-0067">ATP-binding</keyword>
<dbReference type="RefSeq" id="WP_004283662.1">
    <property type="nucleotide sequence ID" value="NZ_CAUJRG010000005.1"/>
</dbReference>
<feature type="binding site" evidence="12">
    <location>
        <position position="242"/>
    </location>
    <ligand>
        <name>K(+)</name>
        <dbReference type="ChEBI" id="CHEBI:29103"/>
    </ligand>
</feature>
<keyword evidence="12" id="KW-0963">Cytoplasm</keyword>
<comment type="similarity">
    <text evidence="12">Belongs to the carbohydrate kinase PfkB family. Ribokinase subfamily.</text>
</comment>
<dbReference type="PANTHER" id="PTHR10584:SF166">
    <property type="entry name" value="RIBOKINASE"/>
    <property type="match status" value="1"/>
</dbReference>
<keyword evidence="11 12" id="KW-0119">Carbohydrate metabolism</keyword>
<keyword evidence="6 12" id="KW-0547">Nucleotide-binding</keyword>
<feature type="binding site" evidence="12">
    <location>
        <begin position="41"/>
        <end position="45"/>
    </location>
    <ligand>
        <name>substrate</name>
    </ligand>
</feature>
<comment type="similarity">
    <text evidence="1">Belongs to the carbohydrate kinase pfkB family.</text>
</comment>
<protein>
    <recommendedName>
        <fullName evidence="3 12">Ribokinase</fullName>
        <shortName evidence="12">RK</shortName>
        <ecNumber evidence="2 12">2.7.1.15</ecNumber>
    </recommendedName>
</protein>
<comment type="function">
    <text evidence="12">Catalyzes the phosphorylation of ribose at O-5 in a reaction requiring ATP and magnesium. The resulting D-ribose-5-phosphate can then be used either for sythesis of nucleotides, histidine, and tryptophan, or as a component of the pentose phosphate pathway.</text>
</comment>
<feature type="binding site" evidence="12">
    <location>
        <position position="141"/>
    </location>
    <ligand>
        <name>substrate</name>
    </ligand>
</feature>
<dbReference type="NCBIfam" id="TIGR02152">
    <property type="entry name" value="D_ribokin_bact"/>
    <property type="match status" value="1"/>
</dbReference>
<evidence type="ECO:0000259" key="13">
    <source>
        <dbReference type="Pfam" id="PF00294"/>
    </source>
</evidence>
<sequence>MNQPRITVIGSINMDLVTSAPRFPQVGETLLGTDFRQFMGGKGANQAVAAARLGAQVDLVGAVGDDAFGRELSDGLVQENVNTDGVATVSGRPTGMANITVAEGDNHIIVVSGANFAVTPEHIRQEAQRIIEADIVMAQLETPLDAVIEAAKTAKQHGKPFILNPAPAQKLPQELLELVTVLTPNAYELAISLGLSAEMPPEELIRHSPCPVVMTLGAEGALFSDGKGGLHRQASFKVTPVDTTGAGDTFNAALARYWHLGLQEAVKLACAAAAISVTQAGAQSGMPSEKTLRQFLAEQTENAN</sequence>
<dbReference type="GO" id="GO:0004747">
    <property type="term" value="F:ribokinase activity"/>
    <property type="evidence" value="ECO:0007669"/>
    <property type="project" value="UniProtKB-UniRule"/>
</dbReference>
<name>A0A3S5C4I5_9NEIS</name>
<comment type="subunit">
    <text evidence="12">Homodimer.</text>
</comment>
<keyword evidence="5 12" id="KW-0479">Metal-binding</keyword>
<dbReference type="Pfam" id="PF00294">
    <property type="entry name" value="PfkB"/>
    <property type="match status" value="1"/>
</dbReference>
<dbReference type="GO" id="GO:0046872">
    <property type="term" value="F:metal ion binding"/>
    <property type="evidence" value="ECO:0007669"/>
    <property type="project" value="UniProtKB-KW"/>
</dbReference>
<evidence type="ECO:0000256" key="8">
    <source>
        <dbReference type="ARBA" id="ARBA00022840"/>
    </source>
</evidence>
<feature type="binding site" evidence="12">
    <location>
        <position position="276"/>
    </location>
    <ligand>
        <name>K(+)</name>
        <dbReference type="ChEBI" id="CHEBI:29103"/>
    </ligand>
</feature>
<evidence type="ECO:0000256" key="9">
    <source>
        <dbReference type="ARBA" id="ARBA00022842"/>
    </source>
</evidence>
<feature type="binding site" evidence="12">
    <location>
        <position position="248"/>
    </location>
    <ligand>
        <name>substrate</name>
    </ligand>
</feature>
<evidence type="ECO:0000256" key="3">
    <source>
        <dbReference type="ARBA" id="ARBA00016943"/>
    </source>
</evidence>
<feature type="binding site" evidence="12">
    <location>
        <position position="281"/>
    </location>
    <ligand>
        <name>K(+)</name>
        <dbReference type="ChEBI" id="CHEBI:29103"/>
    </ligand>
</feature>
<feature type="domain" description="Carbohydrate kinase PfkB" evidence="13">
    <location>
        <begin position="5"/>
        <end position="288"/>
    </location>
</feature>
<dbReference type="STRING" id="28091.SAMEA3174300_00324"/>
<comment type="activity regulation">
    <text evidence="12">Activated by a monovalent cation that binds near, but not in, the active site. The most likely occupant of the site in vivo is potassium. Ion binding induces a conformational change that may alter substrate affinity.</text>
</comment>
<evidence type="ECO:0000256" key="10">
    <source>
        <dbReference type="ARBA" id="ARBA00022958"/>
    </source>
</evidence>
<dbReference type="UniPathway" id="UPA00916">
    <property type="reaction ID" value="UER00889"/>
</dbReference>
<evidence type="ECO:0000256" key="11">
    <source>
        <dbReference type="ARBA" id="ARBA00023277"/>
    </source>
</evidence>
<dbReference type="PANTHER" id="PTHR10584">
    <property type="entry name" value="SUGAR KINASE"/>
    <property type="match status" value="1"/>
</dbReference>
<evidence type="ECO:0000313" key="15">
    <source>
        <dbReference type="Proteomes" id="UP000272771"/>
    </source>
</evidence>
<evidence type="ECO:0000256" key="6">
    <source>
        <dbReference type="ARBA" id="ARBA00022741"/>
    </source>
</evidence>
<feature type="binding site" evidence="12">
    <location>
        <begin position="13"/>
        <end position="15"/>
    </location>
    <ligand>
        <name>substrate</name>
    </ligand>
</feature>
<dbReference type="InterPro" id="IPR011877">
    <property type="entry name" value="Ribokinase"/>
</dbReference>
<feature type="active site" description="Proton acceptor" evidence="12">
    <location>
        <position position="248"/>
    </location>
</feature>
<keyword evidence="15" id="KW-1185">Reference proteome</keyword>
<dbReference type="CDD" id="cd01174">
    <property type="entry name" value="ribokinase"/>
    <property type="match status" value="1"/>
</dbReference>
<evidence type="ECO:0000256" key="4">
    <source>
        <dbReference type="ARBA" id="ARBA00022679"/>
    </source>
</evidence>
<organism evidence="14 15">
    <name type="scientific">Neisseria weaveri</name>
    <dbReference type="NCBI Taxonomy" id="28091"/>
    <lineage>
        <taxon>Bacteria</taxon>
        <taxon>Pseudomonadati</taxon>
        <taxon>Pseudomonadota</taxon>
        <taxon>Betaproteobacteria</taxon>
        <taxon>Neisseriales</taxon>
        <taxon>Neisseriaceae</taxon>
        <taxon>Neisseria</taxon>
    </lineage>
</organism>
<feature type="binding site" evidence="12">
    <location>
        <position position="244"/>
    </location>
    <ligand>
        <name>K(+)</name>
        <dbReference type="ChEBI" id="CHEBI:29103"/>
    </ligand>
</feature>
<dbReference type="EC" id="2.7.1.15" evidence="2 12"/>
<dbReference type="Gene3D" id="3.40.1190.20">
    <property type="match status" value="1"/>
</dbReference>
<dbReference type="AlphaFoldDB" id="A0A3S5C4I5"/>
<dbReference type="Proteomes" id="UP000272771">
    <property type="component" value="Chromosome"/>
</dbReference>
<evidence type="ECO:0000256" key="5">
    <source>
        <dbReference type="ARBA" id="ARBA00022723"/>
    </source>
</evidence>
<keyword evidence="7 12" id="KW-0418">Kinase</keyword>
<dbReference type="InterPro" id="IPR029056">
    <property type="entry name" value="Ribokinase-like"/>
</dbReference>
<dbReference type="EMBL" id="LR134533">
    <property type="protein sequence ID" value="VEJ51860.1"/>
    <property type="molecule type" value="Genomic_DNA"/>
</dbReference>
<evidence type="ECO:0000256" key="1">
    <source>
        <dbReference type="ARBA" id="ARBA00005380"/>
    </source>
</evidence>
<feature type="binding site" evidence="12">
    <location>
        <begin position="247"/>
        <end position="248"/>
    </location>
    <ligand>
        <name>ATP</name>
        <dbReference type="ChEBI" id="CHEBI:30616"/>
    </ligand>
</feature>
<feature type="binding site" evidence="12">
    <location>
        <position position="279"/>
    </location>
    <ligand>
        <name>K(+)</name>
        <dbReference type="ChEBI" id="CHEBI:29103"/>
    </ligand>
</feature>
<comment type="catalytic activity">
    <reaction evidence="12">
        <text>D-ribose + ATP = D-ribose 5-phosphate + ADP + H(+)</text>
        <dbReference type="Rhea" id="RHEA:13697"/>
        <dbReference type="ChEBI" id="CHEBI:15378"/>
        <dbReference type="ChEBI" id="CHEBI:30616"/>
        <dbReference type="ChEBI" id="CHEBI:47013"/>
        <dbReference type="ChEBI" id="CHEBI:78346"/>
        <dbReference type="ChEBI" id="CHEBI:456216"/>
        <dbReference type="EC" id="2.7.1.15"/>
    </reaction>
</comment>
<dbReference type="SUPFAM" id="SSF53613">
    <property type="entry name" value="Ribokinase-like"/>
    <property type="match status" value="1"/>
</dbReference>
<evidence type="ECO:0000313" key="14">
    <source>
        <dbReference type="EMBL" id="VEJ51860.1"/>
    </source>
</evidence>
<evidence type="ECO:0000256" key="7">
    <source>
        <dbReference type="ARBA" id="ARBA00022777"/>
    </source>
</evidence>
<dbReference type="GO" id="GO:0005524">
    <property type="term" value="F:ATP binding"/>
    <property type="evidence" value="ECO:0007669"/>
    <property type="project" value="UniProtKB-UniRule"/>
</dbReference>
<dbReference type="KEGG" id="nwe:SAMEA3174300_0324"/>
<feature type="binding site" evidence="12">
    <location>
        <position position="185"/>
    </location>
    <ligand>
        <name>ATP</name>
        <dbReference type="ChEBI" id="CHEBI:30616"/>
    </ligand>
</feature>
<accession>A0A3S5C4I5</accession>
<keyword evidence="9 12" id="KW-0460">Magnesium</keyword>
<dbReference type="HAMAP" id="MF_01987">
    <property type="entry name" value="Ribokinase"/>
    <property type="match status" value="1"/>
</dbReference>
<evidence type="ECO:0000256" key="2">
    <source>
        <dbReference type="ARBA" id="ARBA00012035"/>
    </source>
</evidence>
<dbReference type="InterPro" id="IPR002139">
    <property type="entry name" value="Ribo/fructo_kinase"/>
</dbReference>
<proteinExistence type="inferred from homology"/>
<dbReference type="PROSITE" id="PS00584">
    <property type="entry name" value="PFKB_KINASES_2"/>
    <property type="match status" value="1"/>
</dbReference>
<comment type="caution">
    <text evidence="12">Lacks conserved residue(s) required for the propagation of feature annotation.</text>
</comment>